<feature type="domain" description="FIST" evidence="1">
    <location>
        <begin position="27"/>
        <end position="224"/>
    </location>
</feature>
<organism evidence="3 4">
    <name type="scientific">Winogradskyella pulchriflava</name>
    <dbReference type="NCBI Taxonomy" id="1110688"/>
    <lineage>
        <taxon>Bacteria</taxon>
        <taxon>Pseudomonadati</taxon>
        <taxon>Bacteroidota</taxon>
        <taxon>Flavobacteriia</taxon>
        <taxon>Flavobacteriales</taxon>
        <taxon>Flavobacteriaceae</taxon>
        <taxon>Winogradskyella</taxon>
    </lineage>
</organism>
<protein>
    <submittedName>
        <fullName evidence="3">FIST signal transduction protein</fullName>
    </submittedName>
</protein>
<gene>
    <name evidence="3" type="ORF">ACFFGA_10840</name>
</gene>
<dbReference type="EMBL" id="JBHLTQ010000005">
    <property type="protein sequence ID" value="MFC0605052.1"/>
    <property type="molecule type" value="Genomic_DNA"/>
</dbReference>
<dbReference type="Pfam" id="PF10442">
    <property type="entry name" value="FIST_C"/>
    <property type="match status" value="1"/>
</dbReference>
<sequence>MTSKTIKANSTEALIKDIDKATSDGFKPTLAIVFSSIQQNWKTVSDLLDQKGITIFGATTAGEFIDGDVEEGSIVMMLLDINPDYFKLEFLETSQATTLEDAKKLGFTAKASFSNPALIIATGGIFIDGDLVIEGIMQGIGDGNSSNESEVTIFGGMAGDDLIAEKPLVFTNGKSKDNALIALIIDEDKIDVRGIATCGWEAIGTSKTVTKSEGNIVYTIDNKPALDTLMKYLGVDVKLDESQEIVAFLNSWYYPLQLERDNGDTVIRATRFANQKDRSLICTGSVPQGSQIKFSLPPDFDAIETVVAECESIKDNTEQNADALIMFSCVSRHLSFGALIKEEIEQVQNIWNAPMIGFFTYGEYGKSKIGTHEFHNNACCVIALKEK</sequence>
<dbReference type="InterPro" id="IPR013702">
    <property type="entry name" value="FIST_domain_N"/>
</dbReference>
<evidence type="ECO:0000259" key="1">
    <source>
        <dbReference type="SMART" id="SM00897"/>
    </source>
</evidence>
<proteinExistence type="predicted"/>
<dbReference type="RefSeq" id="WP_386063730.1">
    <property type="nucleotide sequence ID" value="NZ_JBHLTQ010000005.1"/>
</dbReference>
<keyword evidence="4" id="KW-1185">Reference proteome</keyword>
<dbReference type="InterPro" id="IPR019494">
    <property type="entry name" value="FIST_C"/>
</dbReference>
<feature type="domain" description="FIST C-domain" evidence="2">
    <location>
        <begin position="225"/>
        <end position="367"/>
    </location>
</feature>
<reference evidence="3 4" key="1">
    <citation type="submission" date="2024-09" db="EMBL/GenBank/DDBJ databases">
        <authorList>
            <person name="Sun Q."/>
            <person name="Mori K."/>
        </authorList>
    </citation>
    <scope>NUCLEOTIDE SEQUENCE [LARGE SCALE GENOMIC DNA]</scope>
    <source>
        <strain evidence="3 4">NCAIM B.02481</strain>
    </source>
</reference>
<dbReference type="PANTHER" id="PTHR40252:SF2">
    <property type="entry name" value="BLR0328 PROTEIN"/>
    <property type="match status" value="1"/>
</dbReference>
<accession>A0ABV6QB06</accession>
<dbReference type="PANTHER" id="PTHR40252">
    <property type="entry name" value="BLR0328 PROTEIN"/>
    <property type="match status" value="1"/>
</dbReference>
<evidence type="ECO:0000259" key="2">
    <source>
        <dbReference type="SMART" id="SM01204"/>
    </source>
</evidence>
<dbReference type="SMART" id="SM01204">
    <property type="entry name" value="FIST_C"/>
    <property type="match status" value="1"/>
</dbReference>
<name>A0ABV6QB06_9FLAO</name>
<dbReference type="Proteomes" id="UP001589832">
    <property type="component" value="Unassembled WGS sequence"/>
</dbReference>
<comment type="caution">
    <text evidence="3">The sequence shown here is derived from an EMBL/GenBank/DDBJ whole genome shotgun (WGS) entry which is preliminary data.</text>
</comment>
<dbReference type="SMART" id="SM00897">
    <property type="entry name" value="FIST"/>
    <property type="match status" value="1"/>
</dbReference>
<dbReference type="Pfam" id="PF08495">
    <property type="entry name" value="FIST"/>
    <property type="match status" value="1"/>
</dbReference>
<evidence type="ECO:0000313" key="3">
    <source>
        <dbReference type="EMBL" id="MFC0605052.1"/>
    </source>
</evidence>
<evidence type="ECO:0000313" key="4">
    <source>
        <dbReference type="Proteomes" id="UP001589832"/>
    </source>
</evidence>